<feature type="compositionally biased region" description="Low complexity" evidence="1">
    <location>
        <begin position="143"/>
        <end position="156"/>
    </location>
</feature>
<evidence type="ECO:0000259" key="2">
    <source>
        <dbReference type="Pfam" id="PF14977"/>
    </source>
</evidence>
<proteinExistence type="predicted"/>
<dbReference type="PANTHER" id="PTHR23093">
    <property type="entry name" value="SIMILAR TO CHROMOSOME 3 OPEN READING FRAME 20"/>
    <property type="match status" value="1"/>
</dbReference>
<keyword evidence="4" id="KW-1185">Reference proteome</keyword>
<evidence type="ECO:0000313" key="3">
    <source>
        <dbReference type="EMBL" id="PFX25847.1"/>
    </source>
</evidence>
<dbReference type="EMBL" id="LSMT01000140">
    <property type="protein sequence ID" value="PFX25847.1"/>
    <property type="molecule type" value="Genomic_DNA"/>
</dbReference>
<feature type="compositionally biased region" description="Basic and acidic residues" evidence="1">
    <location>
        <begin position="1"/>
        <end position="13"/>
    </location>
</feature>
<comment type="caution">
    <text evidence="3">The sequence shown here is derived from an EMBL/GenBank/DDBJ whole genome shotgun (WGS) entry which is preliminary data.</text>
</comment>
<sequence>MSGNEEKDHRDLAPTEEQIARADSSASSVISRTSTPEHLEDDVFNMDKQEPQLDAEQLSADVAARGIVNPNKFSGDVPQSGIRGMLIAACDIPSNAFNKSQEENGKDSDPELQEELSREKHVSSGTEELQPAPQAVSMYNKDSSQSRPSSASSLSSLATGINKREVSFQNADEDEGLLKERSFTHTENRIEVISICTQTEWSWLKDMELYQETRNRSKSEWAERPERKMSKDVSKSPSGIKSMEYKCKQSCFSQKKEEKLYCCPQYERFVKFELAQRSDAAHLADEMIDIKPHPPYGTKAARRAAKERAAERAREREMERQRAAGANPTNFYALTRQMKTITYSLASTKCMEEGWTVRPPSPSLSDNEQIQDPFVIEVNPLQLRKQTFLERFYENKKRFLLLLPDGTGTCFYPSGNIAVMITAAEKGKFTYIVFDDEEENESNPSHMLGIFEPSGHGTCYFRNGSIRLVLNPFFGVLLDKNGTQKKKWLWHNTKEHVHAPPFQPITFLITKQLSIRCLSQNKVVLTFNYGKHTARFNVGVKLKAVAKAKPPTSRDRYEMHLAEVKQFVNIVLDRAQNAIRLPNYPRLDKIPLPPHLQKARDAGRKARLLASTPSSQRETTVIVN</sequence>
<accession>A0A2B4SB91</accession>
<feature type="domain" description="FAM194 C-terminal" evidence="2">
    <location>
        <begin position="386"/>
        <end position="590"/>
    </location>
</feature>
<evidence type="ECO:0000313" key="4">
    <source>
        <dbReference type="Proteomes" id="UP000225706"/>
    </source>
</evidence>
<feature type="region of interest" description="Disordered" evidence="1">
    <location>
        <begin position="97"/>
        <end position="158"/>
    </location>
</feature>
<dbReference type="PANTHER" id="PTHR23093:SF18">
    <property type="entry name" value="GLUTAMATE RICH 6"/>
    <property type="match status" value="1"/>
</dbReference>
<organism evidence="3 4">
    <name type="scientific">Stylophora pistillata</name>
    <name type="common">Smooth cauliflower coral</name>
    <dbReference type="NCBI Taxonomy" id="50429"/>
    <lineage>
        <taxon>Eukaryota</taxon>
        <taxon>Metazoa</taxon>
        <taxon>Cnidaria</taxon>
        <taxon>Anthozoa</taxon>
        <taxon>Hexacorallia</taxon>
        <taxon>Scleractinia</taxon>
        <taxon>Astrocoeniina</taxon>
        <taxon>Pocilloporidae</taxon>
        <taxon>Stylophora</taxon>
    </lineage>
</organism>
<reference evidence="4" key="1">
    <citation type="journal article" date="2017" name="bioRxiv">
        <title>Comparative analysis of the genomes of Stylophora pistillata and Acropora digitifera provides evidence for extensive differences between species of corals.</title>
        <authorList>
            <person name="Voolstra C.R."/>
            <person name="Li Y."/>
            <person name="Liew Y.J."/>
            <person name="Baumgarten S."/>
            <person name="Zoccola D."/>
            <person name="Flot J.-F."/>
            <person name="Tambutte S."/>
            <person name="Allemand D."/>
            <person name="Aranda M."/>
        </authorList>
    </citation>
    <scope>NUCLEOTIDE SEQUENCE [LARGE SCALE GENOMIC DNA]</scope>
</reference>
<feature type="region of interest" description="Disordered" evidence="1">
    <location>
        <begin position="214"/>
        <end position="239"/>
    </location>
</feature>
<evidence type="ECO:0000256" key="1">
    <source>
        <dbReference type="SAM" id="MobiDB-lite"/>
    </source>
</evidence>
<gene>
    <name evidence="3" type="primary">Erich6</name>
    <name evidence="3" type="ORF">AWC38_SpisGene9507</name>
</gene>
<dbReference type="OrthoDB" id="527209at2759"/>
<protein>
    <submittedName>
        <fullName evidence="3">Glutamate-rich protein 6</fullName>
    </submittedName>
</protein>
<name>A0A2B4SB91_STYPI</name>
<dbReference type="Pfam" id="PF14977">
    <property type="entry name" value="FAM194"/>
    <property type="match status" value="1"/>
</dbReference>
<feature type="compositionally biased region" description="Basic and acidic residues" evidence="1">
    <location>
        <begin position="214"/>
        <end position="234"/>
    </location>
</feature>
<dbReference type="Proteomes" id="UP000225706">
    <property type="component" value="Unassembled WGS sequence"/>
</dbReference>
<feature type="compositionally biased region" description="Low complexity" evidence="1">
    <location>
        <begin position="21"/>
        <end position="34"/>
    </location>
</feature>
<feature type="compositionally biased region" description="Basic and acidic residues" evidence="1">
    <location>
        <begin position="100"/>
        <end position="122"/>
    </location>
</feature>
<feature type="region of interest" description="Disordered" evidence="1">
    <location>
        <begin position="1"/>
        <end position="50"/>
    </location>
</feature>
<dbReference type="AlphaFoldDB" id="A0A2B4SB91"/>
<dbReference type="InterPro" id="IPR029281">
    <property type="entry name" value="FAM194_C"/>
</dbReference>